<evidence type="ECO:0000313" key="1">
    <source>
        <dbReference type="EMBL" id="RVW87021.1"/>
    </source>
</evidence>
<comment type="caution">
    <text evidence="1">The sequence shown here is derived from an EMBL/GenBank/DDBJ whole genome shotgun (WGS) entry which is preliminary data.</text>
</comment>
<evidence type="ECO:0000313" key="2">
    <source>
        <dbReference type="Proteomes" id="UP000288805"/>
    </source>
</evidence>
<name>A0A438HRD2_VITVI</name>
<sequence length="50" mass="4806">MLGVDASASPVVGSSEGIVCSTKGGACDGSMGSERIGMGCSGANGIPRWC</sequence>
<reference evidence="1 2" key="1">
    <citation type="journal article" date="2018" name="PLoS Genet.">
        <title>Population sequencing reveals clonal diversity and ancestral inbreeding in the grapevine cultivar Chardonnay.</title>
        <authorList>
            <person name="Roach M.J."/>
            <person name="Johnson D.L."/>
            <person name="Bohlmann J."/>
            <person name="van Vuuren H.J."/>
            <person name="Jones S.J."/>
            <person name="Pretorius I.S."/>
            <person name="Schmidt S.A."/>
            <person name="Borneman A.R."/>
        </authorList>
    </citation>
    <scope>NUCLEOTIDE SEQUENCE [LARGE SCALE GENOMIC DNA]</scope>
    <source>
        <strain evidence="2">cv. Chardonnay</strain>
        <tissue evidence="1">Leaf</tissue>
    </source>
</reference>
<dbReference type="EMBL" id="QGNW01000187">
    <property type="protein sequence ID" value="RVW87021.1"/>
    <property type="molecule type" value="Genomic_DNA"/>
</dbReference>
<accession>A0A438HRD2</accession>
<organism evidence="1 2">
    <name type="scientific">Vitis vinifera</name>
    <name type="common">Grape</name>
    <dbReference type="NCBI Taxonomy" id="29760"/>
    <lineage>
        <taxon>Eukaryota</taxon>
        <taxon>Viridiplantae</taxon>
        <taxon>Streptophyta</taxon>
        <taxon>Embryophyta</taxon>
        <taxon>Tracheophyta</taxon>
        <taxon>Spermatophyta</taxon>
        <taxon>Magnoliopsida</taxon>
        <taxon>eudicotyledons</taxon>
        <taxon>Gunneridae</taxon>
        <taxon>Pentapetalae</taxon>
        <taxon>rosids</taxon>
        <taxon>Vitales</taxon>
        <taxon>Vitaceae</taxon>
        <taxon>Viteae</taxon>
        <taxon>Vitis</taxon>
    </lineage>
</organism>
<proteinExistence type="predicted"/>
<gene>
    <name evidence="1" type="ORF">CK203_048348</name>
</gene>
<protein>
    <submittedName>
        <fullName evidence="1">Uncharacterized protein</fullName>
    </submittedName>
</protein>
<dbReference type="Proteomes" id="UP000288805">
    <property type="component" value="Unassembled WGS sequence"/>
</dbReference>
<dbReference type="AlphaFoldDB" id="A0A438HRD2"/>